<keyword evidence="3" id="KW-1185">Reference proteome</keyword>
<evidence type="ECO:0000256" key="1">
    <source>
        <dbReference type="SAM" id="Phobius"/>
    </source>
</evidence>
<accession>A0AAN9PRH3</accession>
<dbReference type="AlphaFoldDB" id="A0AAN9PRH3"/>
<comment type="caution">
    <text evidence="2">The sequence shown here is derived from an EMBL/GenBank/DDBJ whole genome shotgun (WGS) entry which is preliminary data.</text>
</comment>
<organism evidence="2 3">
    <name type="scientific">Canavalia gladiata</name>
    <name type="common">Sword bean</name>
    <name type="synonym">Dolichos gladiatus</name>
    <dbReference type="NCBI Taxonomy" id="3824"/>
    <lineage>
        <taxon>Eukaryota</taxon>
        <taxon>Viridiplantae</taxon>
        <taxon>Streptophyta</taxon>
        <taxon>Embryophyta</taxon>
        <taxon>Tracheophyta</taxon>
        <taxon>Spermatophyta</taxon>
        <taxon>Magnoliopsida</taxon>
        <taxon>eudicotyledons</taxon>
        <taxon>Gunneridae</taxon>
        <taxon>Pentapetalae</taxon>
        <taxon>rosids</taxon>
        <taxon>fabids</taxon>
        <taxon>Fabales</taxon>
        <taxon>Fabaceae</taxon>
        <taxon>Papilionoideae</taxon>
        <taxon>50 kb inversion clade</taxon>
        <taxon>NPAAA clade</taxon>
        <taxon>indigoferoid/millettioid clade</taxon>
        <taxon>Phaseoleae</taxon>
        <taxon>Canavalia</taxon>
    </lineage>
</organism>
<sequence>MPFYVSRCTLFYYWCSLFVLCTSLLFLTFLLKPFSGFKLALIRRMVMAAEFSVWRHKVQLLIKRIPNDCVLEIISILRILIDMHLVQLGTRHSADAYSRRSYRGSNVSMNE</sequence>
<gene>
    <name evidence="2" type="ORF">VNO77_41191</name>
</gene>
<evidence type="ECO:0000313" key="3">
    <source>
        <dbReference type="Proteomes" id="UP001367508"/>
    </source>
</evidence>
<name>A0AAN9PRH3_CANGL</name>
<feature type="transmembrane region" description="Helical" evidence="1">
    <location>
        <begin position="12"/>
        <end position="31"/>
    </location>
</feature>
<keyword evidence="1" id="KW-1133">Transmembrane helix</keyword>
<dbReference type="Proteomes" id="UP001367508">
    <property type="component" value="Unassembled WGS sequence"/>
</dbReference>
<evidence type="ECO:0000313" key="2">
    <source>
        <dbReference type="EMBL" id="KAK7307806.1"/>
    </source>
</evidence>
<keyword evidence="1" id="KW-0812">Transmembrane</keyword>
<reference evidence="2 3" key="1">
    <citation type="submission" date="2024-01" db="EMBL/GenBank/DDBJ databases">
        <title>The genomes of 5 underutilized Papilionoideae crops provide insights into root nodulation and disease resistanc.</title>
        <authorList>
            <person name="Jiang F."/>
        </authorList>
    </citation>
    <scope>NUCLEOTIDE SEQUENCE [LARGE SCALE GENOMIC DNA]</scope>
    <source>
        <strain evidence="2">LVBAO_FW01</strain>
        <tissue evidence="2">Leaves</tissue>
    </source>
</reference>
<protein>
    <submittedName>
        <fullName evidence="2">Uncharacterized protein</fullName>
    </submittedName>
</protein>
<dbReference type="EMBL" id="JAYMYQ010000010">
    <property type="protein sequence ID" value="KAK7307806.1"/>
    <property type="molecule type" value="Genomic_DNA"/>
</dbReference>
<keyword evidence="1" id="KW-0472">Membrane</keyword>
<proteinExistence type="predicted"/>